<evidence type="ECO:0000256" key="6">
    <source>
        <dbReference type="ARBA" id="ARBA00022833"/>
    </source>
</evidence>
<dbReference type="InterPro" id="IPR008915">
    <property type="entry name" value="Peptidase_M50"/>
</dbReference>
<comment type="subcellular location">
    <subcellularLocation>
        <location evidence="2">Membrane</location>
        <topology evidence="2">Multi-pass membrane protein</topology>
    </subcellularLocation>
</comment>
<feature type="domain" description="Peptidase M50" evidence="11">
    <location>
        <begin position="8"/>
        <end position="342"/>
    </location>
</feature>
<dbReference type="NCBIfam" id="TIGR00054">
    <property type="entry name" value="RIP metalloprotease RseP"/>
    <property type="match status" value="1"/>
</dbReference>
<name>A0A382A6W2_9ZZZZ</name>
<dbReference type="PANTHER" id="PTHR42837:SF2">
    <property type="entry name" value="MEMBRANE METALLOPROTEASE ARASP2, CHLOROPLASTIC-RELATED"/>
    <property type="match status" value="1"/>
</dbReference>
<dbReference type="SUPFAM" id="SSF50156">
    <property type="entry name" value="PDZ domain-like"/>
    <property type="match status" value="1"/>
</dbReference>
<dbReference type="Gene3D" id="2.30.42.10">
    <property type="match status" value="1"/>
</dbReference>
<dbReference type="Pfam" id="PF17820">
    <property type="entry name" value="PDZ_6"/>
    <property type="match status" value="1"/>
</dbReference>
<protein>
    <recommendedName>
        <fullName evidence="14">PDZ domain-containing protein</fullName>
    </recommendedName>
</protein>
<evidence type="ECO:0000256" key="3">
    <source>
        <dbReference type="ARBA" id="ARBA00022670"/>
    </source>
</evidence>
<evidence type="ECO:0000256" key="4">
    <source>
        <dbReference type="ARBA" id="ARBA00022692"/>
    </source>
</evidence>
<keyword evidence="7 10" id="KW-1133">Transmembrane helix</keyword>
<dbReference type="CDD" id="cd23081">
    <property type="entry name" value="cpPDZ_EcRseP-like"/>
    <property type="match status" value="1"/>
</dbReference>
<dbReference type="InterPro" id="IPR036034">
    <property type="entry name" value="PDZ_sf"/>
</dbReference>
<sequence>MILTIFSFIFVIGVLVFFHEMGHFLAAKSVGVRVEKFYLGFNFFGLGLKKMYKGTEYGIGLFPLGGYVKLAGIIDESLDTECTGAPDEFKSKNMFQKIWIMSAGVIMNFLLAILIFAHLTYHNGIDDPDPRAVVGKVYPEYPADKLGLQESDEILSVNGIQVADWESMTQEIHSHPKEEIEISWIRNGEITTAVITTESTPQLLGDELIERGMIGIMPILNHREAGLFESFSVGYRQTYHFLNLTYRSLMALFKGNVSIKEMAGPIMIAKIAGETASAGWSALLGLMAFISINLGFINILPVPGLDGGHVVIALIEGIIRRDIPLKVKMGIQQTGLVLLLLLFITIMVNDIQRLFQ</sequence>
<evidence type="ECO:0000256" key="10">
    <source>
        <dbReference type="SAM" id="Phobius"/>
    </source>
</evidence>
<dbReference type="GO" id="GO:0006508">
    <property type="term" value="P:proteolysis"/>
    <property type="evidence" value="ECO:0007669"/>
    <property type="project" value="UniProtKB-KW"/>
</dbReference>
<comment type="cofactor">
    <cofactor evidence="1">
        <name>Zn(2+)</name>
        <dbReference type="ChEBI" id="CHEBI:29105"/>
    </cofactor>
</comment>
<evidence type="ECO:0000256" key="1">
    <source>
        <dbReference type="ARBA" id="ARBA00001947"/>
    </source>
</evidence>
<keyword evidence="6" id="KW-0862">Zinc</keyword>
<evidence type="ECO:0000313" key="13">
    <source>
        <dbReference type="EMBL" id="SVA97240.1"/>
    </source>
</evidence>
<keyword evidence="5" id="KW-0378">Hydrolase</keyword>
<dbReference type="GO" id="GO:0016020">
    <property type="term" value="C:membrane"/>
    <property type="evidence" value="ECO:0007669"/>
    <property type="project" value="UniProtKB-SubCell"/>
</dbReference>
<dbReference type="InterPro" id="IPR041489">
    <property type="entry name" value="PDZ_6"/>
</dbReference>
<keyword evidence="4 10" id="KW-0812">Transmembrane</keyword>
<evidence type="ECO:0000256" key="2">
    <source>
        <dbReference type="ARBA" id="ARBA00004141"/>
    </source>
</evidence>
<gene>
    <name evidence="13" type="ORF">METZ01_LOCUS150094</name>
</gene>
<dbReference type="AlphaFoldDB" id="A0A382A6W2"/>
<dbReference type="CDD" id="cd06163">
    <property type="entry name" value="S2P-M50_PDZ_RseP-like"/>
    <property type="match status" value="1"/>
</dbReference>
<evidence type="ECO:0000256" key="7">
    <source>
        <dbReference type="ARBA" id="ARBA00022989"/>
    </source>
</evidence>
<evidence type="ECO:0000259" key="11">
    <source>
        <dbReference type="Pfam" id="PF02163"/>
    </source>
</evidence>
<proteinExistence type="predicted"/>
<evidence type="ECO:0000256" key="9">
    <source>
        <dbReference type="ARBA" id="ARBA00023136"/>
    </source>
</evidence>
<evidence type="ECO:0008006" key="14">
    <source>
        <dbReference type="Google" id="ProtNLM"/>
    </source>
</evidence>
<evidence type="ECO:0000256" key="5">
    <source>
        <dbReference type="ARBA" id="ARBA00022801"/>
    </source>
</evidence>
<dbReference type="InterPro" id="IPR004387">
    <property type="entry name" value="Pept_M50_Zn"/>
</dbReference>
<feature type="transmembrane region" description="Helical" evidence="10">
    <location>
        <begin position="330"/>
        <end position="348"/>
    </location>
</feature>
<keyword evidence="3" id="KW-0645">Protease</keyword>
<dbReference type="GO" id="GO:0004222">
    <property type="term" value="F:metalloendopeptidase activity"/>
    <property type="evidence" value="ECO:0007669"/>
    <property type="project" value="InterPro"/>
</dbReference>
<feature type="domain" description="PDZ" evidence="12">
    <location>
        <begin position="133"/>
        <end position="182"/>
    </location>
</feature>
<feature type="transmembrane region" description="Helical" evidence="10">
    <location>
        <begin position="98"/>
        <end position="121"/>
    </location>
</feature>
<dbReference type="Pfam" id="PF02163">
    <property type="entry name" value="Peptidase_M50"/>
    <property type="match status" value="1"/>
</dbReference>
<dbReference type="PANTHER" id="PTHR42837">
    <property type="entry name" value="REGULATOR OF SIGMA-E PROTEASE RSEP"/>
    <property type="match status" value="1"/>
</dbReference>
<keyword evidence="9 10" id="KW-0472">Membrane</keyword>
<feature type="transmembrane region" description="Helical" evidence="10">
    <location>
        <begin position="280"/>
        <end position="300"/>
    </location>
</feature>
<accession>A0A382A6W2</accession>
<keyword evidence="8" id="KW-0482">Metalloprotease</keyword>
<dbReference type="EMBL" id="UINC01024153">
    <property type="protein sequence ID" value="SVA97240.1"/>
    <property type="molecule type" value="Genomic_DNA"/>
</dbReference>
<reference evidence="13" key="1">
    <citation type="submission" date="2018-05" db="EMBL/GenBank/DDBJ databases">
        <authorList>
            <person name="Lanie J.A."/>
            <person name="Ng W.-L."/>
            <person name="Kazmierczak K.M."/>
            <person name="Andrzejewski T.M."/>
            <person name="Davidsen T.M."/>
            <person name="Wayne K.J."/>
            <person name="Tettelin H."/>
            <person name="Glass J.I."/>
            <person name="Rusch D."/>
            <person name="Podicherti R."/>
            <person name="Tsui H.-C.T."/>
            <person name="Winkler M.E."/>
        </authorList>
    </citation>
    <scope>NUCLEOTIDE SEQUENCE</scope>
</reference>
<evidence type="ECO:0000256" key="8">
    <source>
        <dbReference type="ARBA" id="ARBA00023049"/>
    </source>
</evidence>
<organism evidence="13">
    <name type="scientific">marine metagenome</name>
    <dbReference type="NCBI Taxonomy" id="408172"/>
    <lineage>
        <taxon>unclassified sequences</taxon>
        <taxon>metagenomes</taxon>
        <taxon>ecological metagenomes</taxon>
    </lineage>
</organism>
<evidence type="ECO:0000259" key="12">
    <source>
        <dbReference type="Pfam" id="PF17820"/>
    </source>
</evidence>